<protein>
    <submittedName>
        <fullName evidence="7">ATP-dependent permease PDR10</fullName>
    </submittedName>
</protein>
<evidence type="ECO:0000256" key="1">
    <source>
        <dbReference type="ARBA" id="ARBA00004141"/>
    </source>
</evidence>
<dbReference type="AlphaFoldDB" id="A0A7D8ULB7"/>
<proteinExistence type="predicted"/>
<evidence type="ECO:0000313" key="7">
    <source>
        <dbReference type="EMBL" id="TVY46260.1"/>
    </source>
</evidence>
<evidence type="ECO:0000256" key="4">
    <source>
        <dbReference type="ARBA" id="ARBA00023136"/>
    </source>
</evidence>
<keyword evidence="2 5" id="KW-0812">Transmembrane</keyword>
<sequence length="188" mass="21566">MAERGGLVFMLIWLFGLWITTFLQAVGVRIEHMETAVQIATLCFWFSLVFCGILLSLNDLPRFWIVVYRASPLTYFIDGMVLASLANTHLECSNVQLLHINPPLVGLSNLTCAEYLRRFAQYTNRVLKNPAAMTDCLYCPVNETNILLRQLDLGTEYAWSNVGYITVYVLFNAFAIYFIYWLTRVPKS</sequence>
<evidence type="ECO:0000256" key="3">
    <source>
        <dbReference type="ARBA" id="ARBA00022989"/>
    </source>
</evidence>
<dbReference type="GO" id="GO:0140359">
    <property type="term" value="F:ABC-type transporter activity"/>
    <property type="evidence" value="ECO:0007669"/>
    <property type="project" value="InterPro"/>
</dbReference>
<dbReference type="OrthoDB" id="245989at2759"/>
<feature type="domain" description="ABC-2 type transporter transmembrane" evidence="6">
    <location>
        <begin position="2"/>
        <end position="81"/>
    </location>
</feature>
<dbReference type="InterPro" id="IPR013525">
    <property type="entry name" value="ABC2_TM"/>
</dbReference>
<evidence type="ECO:0000256" key="2">
    <source>
        <dbReference type="ARBA" id="ARBA00022692"/>
    </source>
</evidence>
<name>A0A7D8ULB7_9HELO</name>
<gene>
    <name evidence="7" type="primary">PDR10</name>
    <name evidence="7" type="ORF">LCER1_G009406</name>
</gene>
<organism evidence="7 8">
    <name type="scientific">Lachnellula cervina</name>
    <dbReference type="NCBI Taxonomy" id="1316786"/>
    <lineage>
        <taxon>Eukaryota</taxon>
        <taxon>Fungi</taxon>
        <taxon>Dikarya</taxon>
        <taxon>Ascomycota</taxon>
        <taxon>Pezizomycotina</taxon>
        <taxon>Leotiomycetes</taxon>
        <taxon>Helotiales</taxon>
        <taxon>Lachnaceae</taxon>
        <taxon>Lachnellula</taxon>
    </lineage>
</organism>
<evidence type="ECO:0000259" key="6">
    <source>
        <dbReference type="Pfam" id="PF01061"/>
    </source>
</evidence>
<feature type="non-terminal residue" evidence="7">
    <location>
        <position position="188"/>
    </location>
</feature>
<evidence type="ECO:0000256" key="5">
    <source>
        <dbReference type="SAM" id="Phobius"/>
    </source>
</evidence>
<comment type="subcellular location">
    <subcellularLocation>
        <location evidence="1">Membrane</location>
        <topology evidence="1">Multi-pass membrane protein</topology>
    </subcellularLocation>
</comment>
<dbReference type="Pfam" id="PF01061">
    <property type="entry name" value="ABC2_membrane"/>
    <property type="match status" value="1"/>
</dbReference>
<dbReference type="Proteomes" id="UP000481288">
    <property type="component" value="Unassembled WGS sequence"/>
</dbReference>
<feature type="transmembrane region" description="Helical" evidence="5">
    <location>
        <begin position="162"/>
        <end position="182"/>
    </location>
</feature>
<dbReference type="EMBL" id="QGMG01001615">
    <property type="protein sequence ID" value="TVY46260.1"/>
    <property type="molecule type" value="Genomic_DNA"/>
</dbReference>
<feature type="transmembrane region" description="Helical" evidence="5">
    <location>
        <begin position="39"/>
        <end position="57"/>
    </location>
</feature>
<accession>A0A7D8ULB7</accession>
<keyword evidence="3 5" id="KW-1133">Transmembrane helix</keyword>
<comment type="caution">
    <text evidence="7">The sequence shown here is derived from an EMBL/GenBank/DDBJ whole genome shotgun (WGS) entry which is preliminary data.</text>
</comment>
<feature type="transmembrane region" description="Helical" evidence="5">
    <location>
        <begin position="6"/>
        <end position="27"/>
    </location>
</feature>
<keyword evidence="4 5" id="KW-0472">Membrane</keyword>
<evidence type="ECO:0000313" key="8">
    <source>
        <dbReference type="Proteomes" id="UP000481288"/>
    </source>
</evidence>
<dbReference type="GO" id="GO:0016020">
    <property type="term" value="C:membrane"/>
    <property type="evidence" value="ECO:0007669"/>
    <property type="project" value="UniProtKB-SubCell"/>
</dbReference>
<reference evidence="7 8" key="1">
    <citation type="submission" date="2018-05" db="EMBL/GenBank/DDBJ databases">
        <title>Whole genome sequencing for identification of molecular markers to develop diagnostic detection tools for the regulated plant pathogen Lachnellula willkommii.</title>
        <authorList>
            <person name="Giroux E."/>
            <person name="Bilodeau G."/>
        </authorList>
    </citation>
    <scope>NUCLEOTIDE SEQUENCE [LARGE SCALE GENOMIC DNA]</scope>
    <source>
        <strain evidence="7 8">CBS 625.97</strain>
    </source>
</reference>
<keyword evidence="8" id="KW-1185">Reference proteome</keyword>